<gene>
    <name evidence="1" type="ORF">P167DRAFT_569194</name>
</gene>
<dbReference type="InParanoid" id="A0A3N4K725"/>
<sequence>MTTTTTTTNMASTDNFPKSLYYVYVRLARPAELPNLNCGRYLLTCASRYHAEDFFRANQKRLGLARISPQMWTYNVGGEMGLHSVLKDESLPFETKEPIIMSWLQNGDIRIAWPLAAPLAGREWISGHAYYVRNIRQPEVYWYLPRAGREVVPSRERKTRFVMTAVEAVGEGPLYLVRSDRVRMTTQGVGGEQVVLRRGAVAGMGGQV</sequence>
<name>A0A3N4K725_9PEZI</name>
<feature type="non-terminal residue" evidence="1">
    <location>
        <position position="208"/>
    </location>
</feature>
<dbReference type="EMBL" id="ML119426">
    <property type="protein sequence ID" value="RPB06344.1"/>
    <property type="molecule type" value="Genomic_DNA"/>
</dbReference>
<dbReference type="AlphaFoldDB" id="A0A3N4K725"/>
<keyword evidence="2" id="KW-1185">Reference proteome</keyword>
<dbReference type="Proteomes" id="UP000277580">
    <property type="component" value="Unassembled WGS sequence"/>
</dbReference>
<organism evidence="1 2">
    <name type="scientific">Morchella conica CCBAS932</name>
    <dbReference type="NCBI Taxonomy" id="1392247"/>
    <lineage>
        <taxon>Eukaryota</taxon>
        <taxon>Fungi</taxon>
        <taxon>Dikarya</taxon>
        <taxon>Ascomycota</taxon>
        <taxon>Pezizomycotina</taxon>
        <taxon>Pezizomycetes</taxon>
        <taxon>Pezizales</taxon>
        <taxon>Morchellaceae</taxon>
        <taxon>Morchella</taxon>
    </lineage>
</organism>
<dbReference type="OrthoDB" id="5370294at2759"/>
<evidence type="ECO:0000313" key="2">
    <source>
        <dbReference type="Proteomes" id="UP000277580"/>
    </source>
</evidence>
<accession>A0A3N4K725</accession>
<protein>
    <submittedName>
        <fullName evidence="1">Uncharacterized protein</fullName>
    </submittedName>
</protein>
<evidence type="ECO:0000313" key="1">
    <source>
        <dbReference type="EMBL" id="RPB06344.1"/>
    </source>
</evidence>
<reference evidence="1 2" key="1">
    <citation type="journal article" date="2018" name="Nat. Ecol. Evol.">
        <title>Pezizomycetes genomes reveal the molecular basis of ectomycorrhizal truffle lifestyle.</title>
        <authorList>
            <person name="Murat C."/>
            <person name="Payen T."/>
            <person name="Noel B."/>
            <person name="Kuo A."/>
            <person name="Morin E."/>
            <person name="Chen J."/>
            <person name="Kohler A."/>
            <person name="Krizsan K."/>
            <person name="Balestrini R."/>
            <person name="Da Silva C."/>
            <person name="Montanini B."/>
            <person name="Hainaut M."/>
            <person name="Levati E."/>
            <person name="Barry K.W."/>
            <person name="Belfiori B."/>
            <person name="Cichocki N."/>
            <person name="Clum A."/>
            <person name="Dockter R.B."/>
            <person name="Fauchery L."/>
            <person name="Guy J."/>
            <person name="Iotti M."/>
            <person name="Le Tacon F."/>
            <person name="Lindquist E.A."/>
            <person name="Lipzen A."/>
            <person name="Malagnac F."/>
            <person name="Mello A."/>
            <person name="Molinier V."/>
            <person name="Miyauchi S."/>
            <person name="Poulain J."/>
            <person name="Riccioni C."/>
            <person name="Rubini A."/>
            <person name="Sitrit Y."/>
            <person name="Splivallo R."/>
            <person name="Traeger S."/>
            <person name="Wang M."/>
            <person name="Zifcakova L."/>
            <person name="Wipf D."/>
            <person name="Zambonelli A."/>
            <person name="Paolocci F."/>
            <person name="Nowrousian M."/>
            <person name="Ottonello S."/>
            <person name="Baldrian P."/>
            <person name="Spatafora J.W."/>
            <person name="Henrissat B."/>
            <person name="Nagy L.G."/>
            <person name="Aury J.M."/>
            <person name="Wincker P."/>
            <person name="Grigoriev I.V."/>
            <person name="Bonfante P."/>
            <person name="Martin F.M."/>
        </authorList>
    </citation>
    <scope>NUCLEOTIDE SEQUENCE [LARGE SCALE GENOMIC DNA]</scope>
    <source>
        <strain evidence="1 2">CCBAS932</strain>
    </source>
</reference>
<proteinExistence type="predicted"/>